<protein>
    <submittedName>
        <fullName evidence="2">Uncharacterized protein</fullName>
    </submittedName>
</protein>
<dbReference type="RefSeq" id="WP_008401909.1">
    <property type="nucleotide sequence ID" value="NZ_JACOOX010000004.1"/>
</dbReference>
<feature type="transmembrane region" description="Helical" evidence="1">
    <location>
        <begin position="6"/>
        <end position="23"/>
    </location>
</feature>
<reference evidence="2 3" key="1">
    <citation type="submission" date="2020-08" db="EMBL/GenBank/DDBJ databases">
        <title>Genome public.</title>
        <authorList>
            <person name="Liu C."/>
            <person name="Sun Q."/>
        </authorList>
    </citation>
    <scope>NUCLEOTIDE SEQUENCE [LARGE SCALE GENOMIC DNA]</scope>
    <source>
        <strain evidence="2 3">NSJ-10</strain>
    </source>
</reference>
<keyword evidence="1" id="KW-0472">Membrane</keyword>
<gene>
    <name evidence="2" type="ORF">H8S09_08525</name>
</gene>
<accession>A0A8I0DV92</accession>
<organism evidence="2 3">
    <name type="scientific">Coprococcus hominis</name>
    <name type="common">ex Liu et al. 2022</name>
    <dbReference type="NCBI Taxonomy" id="2763039"/>
    <lineage>
        <taxon>Bacteria</taxon>
        <taxon>Bacillati</taxon>
        <taxon>Bacillota</taxon>
        <taxon>Clostridia</taxon>
        <taxon>Lachnospirales</taxon>
        <taxon>Lachnospiraceae</taxon>
        <taxon>Coprococcus</taxon>
    </lineage>
</organism>
<evidence type="ECO:0000256" key="1">
    <source>
        <dbReference type="SAM" id="Phobius"/>
    </source>
</evidence>
<dbReference type="EMBL" id="JACOOX010000004">
    <property type="protein sequence ID" value="MBC5662936.1"/>
    <property type="molecule type" value="Genomic_DNA"/>
</dbReference>
<keyword evidence="1" id="KW-1133">Transmembrane helix</keyword>
<dbReference type="Proteomes" id="UP000615234">
    <property type="component" value="Unassembled WGS sequence"/>
</dbReference>
<evidence type="ECO:0000313" key="2">
    <source>
        <dbReference type="EMBL" id="MBC5662936.1"/>
    </source>
</evidence>
<keyword evidence="3" id="KW-1185">Reference proteome</keyword>
<comment type="caution">
    <text evidence="2">The sequence shown here is derived from an EMBL/GenBank/DDBJ whole genome shotgun (WGS) entry which is preliminary data.</text>
</comment>
<evidence type="ECO:0000313" key="3">
    <source>
        <dbReference type="Proteomes" id="UP000615234"/>
    </source>
</evidence>
<proteinExistence type="predicted"/>
<dbReference type="AlphaFoldDB" id="A0A8I0DV92"/>
<name>A0A8I0DV92_9FIRM</name>
<keyword evidence="1" id="KW-0812">Transmembrane</keyword>
<sequence length="48" mass="5233">MGMDIFAIVFGVVAIGLGGFFFINETFIKKESDSDKISADAEKNSRES</sequence>